<feature type="domain" description="PLAT" evidence="11">
    <location>
        <begin position="840"/>
        <end position="959"/>
    </location>
</feature>
<comment type="caution">
    <text evidence="12">The sequence shown here is derived from an EMBL/GenBank/DDBJ whole genome shotgun (WGS) entry which is preliminary data.</text>
</comment>
<comment type="subcellular location">
    <subcellularLocation>
        <location evidence="1">Membrane</location>
        <topology evidence="1">Multi-pass membrane protein</topology>
    </subcellularLocation>
</comment>
<keyword evidence="3 10" id="KW-0812">Transmembrane</keyword>
<dbReference type="Pfam" id="PF02010">
    <property type="entry name" value="REJ"/>
    <property type="match status" value="1"/>
</dbReference>
<keyword evidence="7" id="KW-0325">Glycoprotein</keyword>
<sequence length="1818" mass="204969">CISNCNSKLMNADLQLQMDVTGNDTMKNLTDQNATFKWDIKIWSFSSNTYVPASGIVTQTGMQSQGLNIPKGSFSFGSKYLITAEISVGNRRGSFVRQWTSNLPPYNGTCTIEKYNVFATIDLLPFSCIGWLDDGDNEERSPLADVNPKLTYQVIQTVDGVEKLLLNTLNSMGRMILSLGDSGRNYTTKVTIRVVDITGDYAEQQFEVQSRPFEAFTLLMTSSNTSSGQNSDSETAAAIDQFTTKFSDILTSFPVGSNPDDVLSLVISGASQMSIVKVEDSTPFEAATSAEDAIKSAFSDTIPAATSKAQEFTSTLVNAVIGSALPQDSAPIESSRISQVANTLSVIINDRNKVSNKTKEVILDALDRISVGISNKSQDNEDSQTAVNSTFNLIATASGAILPVEKRTIQEPNFDDLRLQNDVLDELSGKQPDENSSRSPDEEAFFKYLQQLKEAYKLNQESSKLERLQLTVKSVADSVKNNQPLALGITKSYGGSDFQQNISVHAASEIQGKSLQSVTSSVAIDKLDVPLTGNMKISLSSMSPGKSVYKFDKDGESMFLSSDTCTFSFGTNFTGQITSKQTVKTPELTYYNRSVNSDDASGFSYHKFFIRSSKDYACVIVKPEDNRTYQYQVYIKKKKNPTLVDYDVRIVTNEANAWGACVEPGQLDDHEGLTYLGLRPDILPNNEYIAVNRYKREAANITTADNNITHIDPVAPLSSRYGLGTMTLSCMIWLEQEQRWIRNGCDMTWRPDENAIYCKCKARGTELTFGNSFYVAPNAIDFSAVFLKFDALSQAAVMSTLILIFIGYIVLVIWSRRQDKRDILKWGVTPLADNFPDDNYFYLLRVYTGTRPGSGTRSRVGFILAGDRMNTGLRELYDGVRNEFSTGSVMNFLLSTPNHLGQLDYLRIWHDNSGGGSSDSWYLNKISIHDIQRKETFEFMVERWLAVEHGELDCTIPLCHAETMNKFKHGFFKNCKDGLSDSHTWISIFYRPQVSSFSRVQRASCALTFLMLSMISNAMYFNPNPNYESTAGIKLGPFRFTLQQLYVSMVSSIITTSVMTVLIILFKKSRRRNKKKASKAKPKSTVSKYYKPPIIDRWLDIQRKKSIELEKHVIVKGYPTFTGFYLPSWVLYIAWFLTILAVLLSAFFIMLYSMQWGKQKSEEWLITFFLSFLESALLIDPFKVLFLSATISIFFSIAKDGDLTLDRETIMRQYRGCVRGTAALKRKPAPLISHTVLLEAKKRREFDLKVKGALIDAAINLFYLWILLSIGYCNRDDRSYMLRKTITDTFLNPENQTPFQEITSMPDYFNWLNITAINALFPEKEYNHANLLWRQKEFISGNSFFRLGVPRLRQVRTTKESCHVPYFGSQPCYLTYELTKEDSSSYCVGWKQKPCPTDEKIKKLSSDAWSFTDPQDIWGLPVTGQYTVYGGGGYIANMAVNREITGWILNELWAESWIDRQTRAVMLEFTLYSADVNLFIYSIFIMETPETGGVTPFYSIQPLRLYMHTGALGMYTLACEVIFLVFVVVNTVLVILKLFQQKRSYFKESWQVIDLLALIGCYAAIVLYFLRFALAMEIIARFNNDRKKFVNFQHIAVSDQTVVLIIALLIFVANIRFLKIVSFSKRVNALVKVFSYNGKDLISFIVIFVIFLMIYAAFGFLLFGSRIDMYSSFHDALSTLFISMIGKTTYTEMNMTDPIMAKIYFILFVVVIVYMVLTIFLSLLEHSISKINEDLAKDGSEDIIDALLKMIKGLVGLSGDTKTNAIKAKEKNLVQPDAEIKSPTPTPSMITITHANDVQLIISDLRRSLVHVDELGIA</sequence>
<feature type="transmembrane region" description="Helical" evidence="10">
    <location>
        <begin position="1512"/>
        <end position="1536"/>
    </location>
</feature>
<keyword evidence="5 10" id="KW-1133">Transmembrane helix</keyword>
<name>A0ABD3WUF9_SINWO</name>
<comment type="similarity">
    <text evidence="2">Belongs to the polycystin family.</text>
</comment>
<evidence type="ECO:0000256" key="9">
    <source>
        <dbReference type="PROSITE-ProRule" id="PRU00152"/>
    </source>
</evidence>
<dbReference type="InterPro" id="IPR051223">
    <property type="entry name" value="Polycystin"/>
</dbReference>
<feature type="transmembrane region" description="Helical" evidence="10">
    <location>
        <begin position="1601"/>
        <end position="1621"/>
    </location>
</feature>
<dbReference type="InterPro" id="IPR002859">
    <property type="entry name" value="PKD/REJ-like"/>
</dbReference>
<dbReference type="InterPro" id="IPR001024">
    <property type="entry name" value="PLAT/LH2_dom"/>
</dbReference>
<accession>A0ABD3WUF9</accession>
<feature type="non-terminal residue" evidence="12">
    <location>
        <position position="1"/>
    </location>
</feature>
<evidence type="ECO:0000259" key="11">
    <source>
        <dbReference type="PROSITE" id="PS50095"/>
    </source>
</evidence>
<evidence type="ECO:0000256" key="4">
    <source>
        <dbReference type="ARBA" id="ARBA00022729"/>
    </source>
</evidence>
<keyword evidence="13" id="KW-1185">Reference proteome</keyword>
<dbReference type="Proteomes" id="UP001634394">
    <property type="component" value="Unassembled WGS sequence"/>
</dbReference>
<evidence type="ECO:0000256" key="7">
    <source>
        <dbReference type="ARBA" id="ARBA00023180"/>
    </source>
</evidence>
<dbReference type="Pfam" id="PF20519">
    <property type="entry name" value="Polycystin_dom"/>
    <property type="match status" value="1"/>
</dbReference>
<evidence type="ECO:0000313" key="13">
    <source>
        <dbReference type="Proteomes" id="UP001634394"/>
    </source>
</evidence>
<dbReference type="PANTHER" id="PTHR10877:SF150">
    <property type="entry name" value="REJ DOMAIN-CONTAINING PROTEIN"/>
    <property type="match status" value="1"/>
</dbReference>
<evidence type="ECO:0000256" key="2">
    <source>
        <dbReference type="ARBA" id="ARBA00007200"/>
    </source>
</evidence>
<dbReference type="Pfam" id="PF08016">
    <property type="entry name" value="PKD_channel"/>
    <property type="match status" value="1"/>
</dbReference>
<feature type="transmembrane region" description="Helical" evidence="10">
    <location>
        <begin position="1164"/>
        <end position="1197"/>
    </location>
</feature>
<dbReference type="Pfam" id="PF01477">
    <property type="entry name" value="PLAT"/>
    <property type="match status" value="1"/>
</dbReference>
<dbReference type="Gene3D" id="2.60.60.20">
    <property type="entry name" value="PLAT/LH2 domain"/>
    <property type="match status" value="1"/>
</dbReference>
<dbReference type="GO" id="GO:0016020">
    <property type="term" value="C:membrane"/>
    <property type="evidence" value="ECO:0007669"/>
    <property type="project" value="UniProtKB-SubCell"/>
</dbReference>
<dbReference type="InterPro" id="IPR003915">
    <property type="entry name" value="PKD_2"/>
</dbReference>
<dbReference type="PANTHER" id="PTHR10877">
    <property type="entry name" value="POLYCYSTIN FAMILY MEMBER"/>
    <property type="match status" value="1"/>
</dbReference>
<feature type="transmembrane region" description="Helical" evidence="10">
    <location>
        <begin position="1003"/>
        <end position="1021"/>
    </location>
</feature>
<feature type="transmembrane region" description="Helical" evidence="10">
    <location>
        <begin position="1641"/>
        <end position="1663"/>
    </location>
</feature>
<evidence type="ECO:0000256" key="6">
    <source>
        <dbReference type="ARBA" id="ARBA00023136"/>
    </source>
</evidence>
<feature type="transmembrane region" description="Helical" evidence="10">
    <location>
        <begin position="1045"/>
        <end position="1066"/>
    </location>
</feature>
<dbReference type="FunFam" id="2.60.60.20:FF:000022">
    <property type="entry name" value="Uncharacterized protein"/>
    <property type="match status" value="1"/>
</dbReference>
<dbReference type="InterPro" id="IPR013122">
    <property type="entry name" value="PKD1_2_channel"/>
</dbReference>
<reference evidence="12 13" key="1">
    <citation type="submission" date="2024-11" db="EMBL/GenBank/DDBJ databases">
        <title>Chromosome-level genome assembly of the freshwater bivalve Anodonta woodiana.</title>
        <authorList>
            <person name="Chen X."/>
        </authorList>
    </citation>
    <scope>NUCLEOTIDE SEQUENCE [LARGE SCALE GENOMIC DNA]</scope>
    <source>
        <strain evidence="12">MN2024</strain>
        <tissue evidence="12">Gills</tissue>
    </source>
</reference>
<dbReference type="SMART" id="SM00308">
    <property type="entry name" value="LH2"/>
    <property type="match status" value="1"/>
</dbReference>
<feature type="disulfide bond" evidence="8">
    <location>
        <begin position="1362"/>
        <end position="1372"/>
    </location>
</feature>
<feature type="transmembrane region" description="Helical" evidence="10">
    <location>
        <begin position="1703"/>
        <end position="1724"/>
    </location>
</feature>
<feature type="transmembrane region" description="Helical" evidence="10">
    <location>
        <begin position="795"/>
        <end position="815"/>
    </location>
</feature>
<proteinExistence type="inferred from homology"/>
<dbReference type="Gene3D" id="1.10.287.70">
    <property type="match status" value="1"/>
</dbReference>
<dbReference type="EMBL" id="JBJQND010000005">
    <property type="protein sequence ID" value="KAL3876145.1"/>
    <property type="molecule type" value="Genomic_DNA"/>
</dbReference>
<dbReference type="PROSITE" id="PS50095">
    <property type="entry name" value="PLAT"/>
    <property type="match status" value="1"/>
</dbReference>
<protein>
    <recommendedName>
        <fullName evidence="11">PLAT domain-containing protein</fullName>
    </recommendedName>
</protein>
<gene>
    <name evidence="12" type="ORF">ACJMK2_034017</name>
</gene>
<evidence type="ECO:0000313" key="12">
    <source>
        <dbReference type="EMBL" id="KAL3876145.1"/>
    </source>
</evidence>
<dbReference type="PRINTS" id="PR01433">
    <property type="entry name" value="POLYCYSTIN2"/>
</dbReference>
<dbReference type="InterPro" id="IPR046791">
    <property type="entry name" value="Polycystin_dom"/>
</dbReference>
<comment type="caution">
    <text evidence="9">Lacks conserved residue(s) required for the propagation of feature annotation.</text>
</comment>
<evidence type="ECO:0000256" key="10">
    <source>
        <dbReference type="SAM" id="Phobius"/>
    </source>
</evidence>
<feature type="transmembrane region" description="Helical" evidence="10">
    <location>
        <begin position="1253"/>
        <end position="1274"/>
    </location>
</feature>
<evidence type="ECO:0000256" key="3">
    <source>
        <dbReference type="ARBA" id="ARBA00022692"/>
    </source>
</evidence>
<feature type="transmembrane region" description="Helical" evidence="10">
    <location>
        <begin position="1556"/>
        <end position="1580"/>
    </location>
</feature>
<evidence type="ECO:0000256" key="8">
    <source>
        <dbReference type="PIRSR" id="PIRSR603915-2"/>
    </source>
</evidence>
<keyword evidence="6 10" id="KW-0472">Membrane</keyword>
<keyword evidence="4" id="KW-0732">Signal</keyword>
<evidence type="ECO:0000256" key="1">
    <source>
        <dbReference type="ARBA" id="ARBA00004141"/>
    </source>
</evidence>
<evidence type="ECO:0000256" key="5">
    <source>
        <dbReference type="ARBA" id="ARBA00022989"/>
    </source>
</evidence>
<dbReference type="SUPFAM" id="SSF49723">
    <property type="entry name" value="Lipase/lipooxygenase domain (PLAT/LH2 domain)"/>
    <property type="match status" value="1"/>
</dbReference>
<dbReference type="InterPro" id="IPR036392">
    <property type="entry name" value="PLAT/LH2_dom_sf"/>
</dbReference>
<feature type="transmembrane region" description="Helical" evidence="10">
    <location>
        <begin position="1132"/>
        <end position="1152"/>
    </location>
</feature>
<organism evidence="12 13">
    <name type="scientific">Sinanodonta woodiana</name>
    <name type="common">Chinese pond mussel</name>
    <name type="synonym">Anodonta woodiana</name>
    <dbReference type="NCBI Taxonomy" id="1069815"/>
    <lineage>
        <taxon>Eukaryota</taxon>
        <taxon>Metazoa</taxon>
        <taxon>Spiralia</taxon>
        <taxon>Lophotrochozoa</taxon>
        <taxon>Mollusca</taxon>
        <taxon>Bivalvia</taxon>
        <taxon>Autobranchia</taxon>
        <taxon>Heteroconchia</taxon>
        <taxon>Palaeoheterodonta</taxon>
        <taxon>Unionida</taxon>
        <taxon>Unionoidea</taxon>
        <taxon>Unionidae</taxon>
        <taxon>Unioninae</taxon>
        <taxon>Sinanodonta</taxon>
    </lineage>
</organism>